<evidence type="ECO:0000256" key="1">
    <source>
        <dbReference type="SAM" id="SignalP"/>
    </source>
</evidence>
<evidence type="ECO:0000313" key="3">
    <source>
        <dbReference type="Proteomes" id="UP000177583"/>
    </source>
</evidence>
<protein>
    <recommendedName>
        <fullName evidence="4">Lipoprotein</fullName>
    </recommendedName>
</protein>
<comment type="caution">
    <text evidence="2">The sequence shown here is derived from an EMBL/GenBank/DDBJ whole genome shotgun (WGS) entry which is preliminary data.</text>
</comment>
<gene>
    <name evidence="2" type="ORF">A2557_01150</name>
</gene>
<dbReference type="Proteomes" id="UP000177583">
    <property type="component" value="Unassembled WGS sequence"/>
</dbReference>
<sequence>MNLYSQNQGMKKPLLILMVVALLAGCSSIASEDQLPPKPPAFACAEPRLESAFRFHEKSKDFLKAYYTTRKESDLYFSWYASEDSLYMARTIGKCWDKRNKHFHAAQNVFQKNGVLRNLIVQNMRTDSQSAISELFLEDYRKIFVRDIQ</sequence>
<dbReference type="AlphaFoldDB" id="A0A1F6GZR5"/>
<proteinExistence type="predicted"/>
<evidence type="ECO:0008006" key="4">
    <source>
        <dbReference type="Google" id="ProtNLM"/>
    </source>
</evidence>
<organism evidence="2 3">
    <name type="scientific">Candidatus Lambdaproteobacteria bacterium RIFOXYD2_FULL_56_26</name>
    <dbReference type="NCBI Taxonomy" id="1817773"/>
    <lineage>
        <taxon>Bacteria</taxon>
        <taxon>Pseudomonadati</taxon>
        <taxon>Pseudomonadota</taxon>
        <taxon>Candidatus Lambdaproteobacteria</taxon>
    </lineage>
</organism>
<feature type="chain" id="PRO_5009524888" description="Lipoprotein" evidence="1">
    <location>
        <begin position="33"/>
        <end position="149"/>
    </location>
</feature>
<reference evidence="2 3" key="1">
    <citation type="journal article" date="2016" name="Nat. Commun.">
        <title>Thousands of microbial genomes shed light on interconnected biogeochemical processes in an aquifer system.</title>
        <authorList>
            <person name="Anantharaman K."/>
            <person name="Brown C.T."/>
            <person name="Hug L.A."/>
            <person name="Sharon I."/>
            <person name="Castelle C.J."/>
            <person name="Probst A.J."/>
            <person name="Thomas B.C."/>
            <person name="Singh A."/>
            <person name="Wilkins M.J."/>
            <person name="Karaoz U."/>
            <person name="Brodie E.L."/>
            <person name="Williams K.H."/>
            <person name="Hubbard S.S."/>
            <person name="Banfield J.F."/>
        </authorList>
    </citation>
    <scope>NUCLEOTIDE SEQUENCE [LARGE SCALE GENOMIC DNA]</scope>
</reference>
<evidence type="ECO:0000313" key="2">
    <source>
        <dbReference type="EMBL" id="OGH03541.1"/>
    </source>
</evidence>
<name>A0A1F6GZR5_9PROT</name>
<dbReference type="EMBL" id="MFNF01000015">
    <property type="protein sequence ID" value="OGH03541.1"/>
    <property type="molecule type" value="Genomic_DNA"/>
</dbReference>
<feature type="signal peptide" evidence="1">
    <location>
        <begin position="1"/>
        <end position="32"/>
    </location>
</feature>
<accession>A0A1F6GZR5</accession>
<keyword evidence="1" id="KW-0732">Signal</keyword>